<feature type="transmembrane region" description="Helical" evidence="1">
    <location>
        <begin position="177"/>
        <end position="197"/>
    </location>
</feature>
<evidence type="ECO:0000313" key="3">
    <source>
        <dbReference type="Proteomes" id="UP000715651"/>
    </source>
</evidence>
<keyword evidence="1" id="KW-0472">Membrane</keyword>
<gene>
    <name evidence="2" type="ORF">K8U78_03900</name>
</gene>
<organism evidence="2 3">
    <name type="scientific">Aeriscardovia aeriphila</name>
    <dbReference type="NCBI Taxonomy" id="218139"/>
    <lineage>
        <taxon>Bacteria</taxon>
        <taxon>Bacillati</taxon>
        <taxon>Actinomycetota</taxon>
        <taxon>Actinomycetes</taxon>
        <taxon>Bifidobacteriales</taxon>
        <taxon>Bifidobacteriaceae</taxon>
        <taxon>Aeriscardovia</taxon>
    </lineage>
</organism>
<dbReference type="AlphaFoldDB" id="A0A921FVI3"/>
<feature type="transmembrane region" description="Helical" evidence="1">
    <location>
        <begin position="583"/>
        <end position="609"/>
    </location>
</feature>
<feature type="transmembrane region" description="Helical" evidence="1">
    <location>
        <begin position="656"/>
        <end position="675"/>
    </location>
</feature>
<feature type="transmembrane region" description="Helical" evidence="1">
    <location>
        <begin position="621"/>
        <end position="650"/>
    </location>
</feature>
<name>A0A921FVI3_9BIFI</name>
<accession>A0A921FVI3</accession>
<dbReference type="Proteomes" id="UP000715651">
    <property type="component" value="Unassembled WGS sequence"/>
</dbReference>
<proteinExistence type="predicted"/>
<feature type="transmembrane region" description="Helical" evidence="1">
    <location>
        <begin position="259"/>
        <end position="284"/>
    </location>
</feature>
<dbReference type="EMBL" id="DYWK01000006">
    <property type="protein sequence ID" value="HJF18282.1"/>
    <property type="molecule type" value="Genomic_DNA"/>
</dbReference>
<reference evidence="2" key="2">
    <citation type="submission" date="2021-09" db="EMBL/GenBank/DDBJ databases">
        <authorList>
            <person name="Gilroy R."/>
        </authorList>
    </citation>
    <scope>NUCLEOTIDE SEQUENCE</scope>
    <source>
        <strain evidence="2">578</strain>
    </source>
</reference>
<feature type="transmembrane region" description="Helical" evidence="1">
    <location>
        <begin position="296"/>
        <end position="318"/>
    </location>
</feature>
<keyword evidence="1" id="KW-0812">Transmembrane</keyword>
<protein>
    <submittedName>
        <fullName evidence="2">Uncharacterized protein</fullName>
    </submittedName>
</protein>
<evidence type="ECO:0000256" key="1">
    <source>
        <dbReference type="SAM" id="Phobius"/>
    </source>
</evidence>
<keyword evidence="1" id="KW-1133">Transmembrane helix</keyword>
<evidence type="ECO:0000313" key="2">
    <source>
        <dbReference type="EMBL" id="HJF18282.1"/>
    </source>
</evidence>
<comment type="caution">
    <text evidence="2">The sequence shown here is derived from an EMBL/GenBank/DDBJ whole genome shotgun (WGS) entry which is preliminary data.</text>
</comment>
<sequence>MKTYAEGNSPFFIHDQSQENNSEILRDIQSAADETHSLIIRYDPLNSTNSAGLRLGLYGNAGHKNPSLSFLGNTLLSKQQIEKLYHAPRNVSIGVDRAQADVLSEVPEIYGMARFSAVKLSDMVDTSHTVNGTYGIVSDNPKAFITKFSQYSGISREKLQTRLAGISFEPMLLTRYVLVYLVISWIMLVFVLSVGVFQKLPQLGVVSLLGWSRKEYALELMFPIVIAGVCSIPFAAYLLHLFLTGFAFTTPVLVLLVRFSALSITLIVIACAIASISIFTTLPIDAIRQRFNHKLLAALIVIFYILANAGSVLALYSFDGPYFEMQTNAEIQQRWKNVENLYILRSQQNGNDFLAISGHSEEVEKDWYKWYRSIEGREGVYLINTMYYSPLLLQQYREDKTYTQVPDQPFWSMTASPNYLKRIGLSIPQKAIADAQSGQRIYLIPSQWSASRKNATVKMFKEDDQQEEKTVITNAYSRNPRLRVIEYTAPSPLFVWNTQRGVKSTSSDVAIKLTTSENMTSFEDESLAAPGLENSYFKLDSTAYRQFANQKYFAGYHLDDNRPKFLTVANFIAGIQKSLKETLILFGALIAFIFFIEVIMLFGLIRLFVQLRSRQIAVKRLLGYSLTSIYMLPMLCVLITCALSLIASVILRSTSAVVMLSILTLVQILICLWQAQRSAHDQVNTIIKSE</sequence>
<reference evidence="2" key="1">
    <citation type="journal article" date="2021" name="PeerJ">
        <title>Extensive microbial diversity within the chicken gut microbiome revealed by metagenomics and culture.</title>
        <authorList>
            <person name="Gilroy R."/>
            <person name="Ravi A."/>
            <person name="Getino M."/>
            <person name="Pursley I."/>
            <person name="Horton D.L."/>
            <person name="Alikhan N.F."/>
            <person name="Baker D."/>
            <person name="Gharbi K."/>
            <person name="Hall N."/>
            <person name="Watson M."/>
            <person name="Adriaenssens E.M."/>
            <person name="Foster-Nyarko E."/>
            <person name="Jarju S."/>
            <person name="Secka A."/>
            <person name="Antonio M."/>
            <person name="Oren A."/>
            <person name="Chaudhuri R.R."/>
            <person name="La Ragione R."/>
            <person name="Hildebrand F."/>
            <person name="Pallen M.J."/>
        </authorList>
    </citation>
    <scope>NUCLEOTIDE SEQUENCE</scope>
    <source>
        <strain evidence="2">578</strain>
    </source>
</reference>
<feature type="transmembrane region" description="Helical" evidence="1">
    <location>
        <begin position="218"/>
        <end position="239"/>
    </location>
</feature>